<dbReference type="EMBL" id="QZAV01000243">
    <property type="protein sequence ID" value="THX33263.1"/>
    <property type="molecule type" value="Genomic_DNA"/>
</dbReference>
<dbReference type="SUPFAM" id="SSF56784">
    <property type="entry name" value="HAD-like"/>
    <property type="match status" value="1"/>
</dbReference>
<dbReference type="Pfam" id="PF00702">
    <property type="entry name" value="Hydrolase"/>
    <property type="match status" value="1"/>
</dbReference>
<protein>
    <submittedName>
        <fullName evidence="2">2-haloalkanoic acid dehalogenase</fullName>
    </submittedName>
</protein>
<dbReference type="InterPro" id="IPR051540">
    <property type="entry name" value="S-2-haloacid_dehalogenase"/>
</dbReference>
<comment type="caution">
    <text evidence="2">The sequence shown here is derived from an EMBL/GenBank/DDBJ whole genome shotgun (WGS) entry which is preliminary data.</text>
</comment>
<dbReference type="GO" id="GO:0016787">
    <property type="term" value="F:hydrolase activity"/>
    <property type="evidence" value="ECO:0007669"/>
    <property type="project" value="UniProtKB-KW"/>
</dbReference>
<name>A0A4S9EIC9_AURPU</name>
<reference evidence="2 3" key="1">
    <citation type="submission" date="2018-10" db="EMBL/GenBank/DDBJ databases">
        <title>Fifty Aureobasidium pullulans genomes reveal a recombining polyextremotolerant generalist.</title>
        <authorList>
            <person name="Gostincar C."/>
            <person name="Turk M."/>
            <person name="Zajc J."/>
            <person name="Gunde-Cimerman N."/>
        </authorList>
    </citation>
    <scope>NUCLEOTIDE SEQUENCE [LARGE SCALE GENOMIC DNA]</scope>
    <source>
        <strain evidence="2 3">EXF-9785</strain>
    </source>
</reference>
<accession>A0A4S9EIC9</accession>
<organism evidence="2 3">
    <name type="scientific">Aureobasidium pullulans</name>
    <name type="common">Black yeast</name>
    <name type="synonym">Pullularia pullulans</name>
    <dbReference type="NCBI Taxonomy" id="5580"/>
    <lineage>
        <taxon>Eukaryota</taxon>
        <taxon>Fungi</taxon>
        <taxon>Dikarya</taxon>
        <taxon>Ascomycota</taxon>
        <taxon>Pezizomycotina</taxon>
        <taxon>Dothideomycetes</taxon>
        <taxon>Dothideomycetidae</taxon>
        <taxon>Dothideales</taxon>
        <taxon>Saccotheciaceae</taxon>
        <taxon>Aureobasidium</taxon>
    </lineage>
</organism>
<evidence type="ECO:0000256" key="1">
    <source>
        <dbReference type="ARBA" id="ARBA00022801"/>
    </source>
</evidence>
<dbReference type="InterPro" id="IPR023198">
    <property type="entry name" value="PGP-like_dom2"/>
</dbReference>
<dbReference type="Proteomes" id="UP000308953">
    <property type="component" value="Unassembled WGS sequence"/>
</dbReference>
<proteinExistence type="predicted"/>
<dbReference type="PANTHER" id="PTHR43316">
    <property type="entry name" value="HYDROLASE, HALOACID DELAHOGENASE-RELATED"/>
    <property type="match status" value="1"/>
</dbReference>
<dbReference type="Gene3D" id="1.10.150.240">
    <property type="entry name" value="Putative phosphatase, domain 2"/>
    <property type="match status" value="1"/>
</dbReference>
<dbReference type="InterPro" id="IPR036412">
    <property type="entry name" value="HAD-like_sf"/>
</dbReference>
<dbReference type="InterPro" id="IPR023214">
    <property type="entry name" value="HAD_sf"/>
</dbReference>
<dbReference type="AlphaFoldDB" id="A0A4S9EIC9"/>
<keyword evidence="1" id="KW-0378">Hydrolase</keyword>
<evidence type="ECO:0000313" key="3">
    <source>
        <dbReference type="Proteomes" id="UP000308953"/>
    </source>
</evidence>
<gene>
    <name evidence="2" type="ORF">D6D10_07895</name>
</gene>
<dbReference type="Gene3D" id="3.40.50.1000">
    <property type="entry name" value="HAD superfamily/HAD-like"/>
    <property type="match status" value="1"/>
</dbReference>
<dbReference type="PANTHER" id="PTHR43316:SF4">
    <property type="entry name" value="ACID DEHALOGENASE, PUTATIVE (AFU_ORTHOLOGUE AFUA_8G05870)-RELATED"/>
    <property type="match status" value="1"/>
</dbReference>
<sequence>MTIKVVSKPDRYLILVQQSKALTPSLPLYITFTLPNFPPNTITMPKHVVFDVVGTCVSYSAFFTSIQKVLGPRLLAHNITPKLFGFAWMESSEREFTYLSISSRYKPYKQVFSTMFYRMLWMSGIDNPRAFATDAERDEMVKSYSDLELREGVKEAFAALREAGFTVWCLTTGDVERVHGYFTGGGVDFPIENFRSCDGLGVAKPALAAYKPLYESFGEEEKWFAAAHYWDVSAAKIVGFKGAYCSVYEKEDCKELFDVDMDVMADTLPEMAQKIIEASK</sequence>
<evidence type="ECO:0000313" key="2">
    <source>
        <dbReference type="EMBL" id="THX33263.1"/>
    </source>
</evidence>